<accession>A0A9Q8W9C5</accession>
<reference evidence="1" key="1">
    <citation type="journal article" date="2021" name="Mol. Plant Microbe Interact.">
        <title>Complete Genome Sequence of the Plant-Pathogenic Fungus Colletotrichum lupini.</title>
        <authorList>
            <person name="Baroncelli R."/>
            <person name="Pensec F."/>
            <person name="Da Lio D."/>
            <person name="Boufleur T."/>
            <person name="Vicente I."/>
            <person name="Sarrocco S."/>
            <person name="Picot A."/>
            <person name="Baraldi E."/>
            <person name="Sukno S."/>
            <person name="Thon M."/>
            <person name="Le Floch G."/>
        </authorList>
    </citation>
    <scope>NUCLEOTIDE SEQUENCE</scope>
    <source>
        <strain evidence="1">IMI 504893</strain>
    </source>
</reference>
<dbReference type="RefSeq" id="XP_049136628.1">
    <property type="nucleotide sequence ID" value="XM_049280671.1"/>
</dbReference>
<dbReference type="KEGG" id="clup:CLUP02_01632"/>
<protein>
    <submittedName>
        <fullName evidence="1">Uncharacterized protein</fullName>
    </submittedName>
</protein>
<evidence type="ECO:0000313" key="2">
    <source>
        <dbReference type="Proteomes" id="UP000830671"/>
    </source>
</evidence>
<dbReference type="AlphaFoldDB" id="A0A9Q8W9C5"/>
<sequence length="291" mass="31515">MAIDLNNGQNTLAAGPRVIHTISPEFPASRAAASASKRQNGASGCAGNLVLKLSITDVIPIRHLNPSRMIPILEICYLVRRSSEAIDPSGLKPHYCISSHWLIDQKSRSGAAQEQFFCCLRIPLGLYLGFIGATSGIAEFTGSVQRHVEWSSSSNAIPRRTRGSVPARRIMNSVRVPGAKLPPMMSQSPFARSSPLSSSMFFVLYSVPIVIFSLRGHFHIMPGFLSPAVRPGRQSQINPLQANYRNTGGSKLIATSEDAAKKSLGFGVSNEINVFDTNNTVSHFLVLETTP</sequence>
<dbReference type="EMBL" id="CP019471">
    <property type="protein sequence ID" value="UQC74979.1"/>
    <property type="molecule type" value="Genomic_DNA"/>
</dbReference>
<name>A0A9Q8W9C5_9PEZI</name>
<evidence type="ECO:0000313" key="1">
    <source>
        <dbReference type="EMBL" id="UQC74979.1"/>
    </source>
</evidence>
<dbReference type="Proteomes" id="UP000830671">
    <property type="component" value="Chromosome 1"/>
</dbReference>
<gene>
    <name evidence="1" type="ORF">CLUP02_01632</name>
</gene>
<proteinExistence type="predicted"/>
<keyword evidence="2" id="KW-1185">Reference proteome</keyword>
<dbReference type="GeneID" id="73335681"/>
<organism evidence="1 2">
    <name type="scientific">Colletotrichum lupini</name>
    <dbReference type="NCBI Taxonomy" id="145971"/>
    <lineage>
        <taxon>Eukaryota</taxon>
        <taxon>Fungi</taxon>
        <taxon>Dikarya</taxon>
        <taxon>Ascomycota</taxon>
        <taxon>Pezizomycotina</taxon>
        <taxon>Sordariomycetes</taxon>
        <taxon>Hypocreomycetidae</taxon>
        <taxon>Glomerellales</taxon>
        <taxon>Glomerellaceae</taxon>
        <taxon>Colletotrichum</taxon>
        <taxon>Colletotrichum acutatum species complex</taxon>
    </lineage>
</organism>